<dbReference type="InterPro" id="IPR014445">
    <property type="entry name" value="Gln-dep_NAD_synthase"/>
</dbReference>
<evidence type="ECO:0000256" key="3">
    <source>
        <dbReference type="ARBA" id="ARBA00022598"/>
    </source>
</evidence>
<dbReference type="GO" id="GO:0005737">
    <property type="term" value="C:cytoplasm"/>
    <property type="evidence" value="ECO:0007669"/>
    <property type="project" value="InterPro"/>
</dbReference>
<feature type="binding site" evidence="7">
    <location>
        <begin position="318"/>
        <end position="325"/>
    </location>
    <ligand>
        <name>ATP</name>
        <dbReference type="ChEBI" id="CHEBI:30616"/>
    </ligand>
</feature>
<evidence type="ECO:0000256" key="10">
    <source>
        <dbReference type="RuleBase" id="RU003811"/>
    </source>
</evidence>
<dbReference type="CDD" id="cd07570">
    <property type="entry name" value="GAT_Gln-NAD-synth"/>
    <property type="match status" value="1"/>
</dbReference>
<dbReference type="PROSITE" id="PS50263">
    <property type="entry name" value="CN_HYDROLASE"/>
    <property type="match status" value="1"/>
</dbReference>
<organism evidence="12 13">
    <name type="scientific">Sulfobacillus benefaciens</name>
    <dbReference type="NCBI Taxonomy" id="453960"/>
    <lineage>
        <taxon>Bacteria</taxon>
        <taxon>Bacillati</taxon>
        <taxon>Bacillota</taxon>
        <taxon>Clostridia</taxon>
        <taxon>Eubacteriales</taxon>
        <taxon>Clostridiales Family XVII. Incertae Sedis</taxon>
        <taxon>Sulfobacillus</taxon>
    </lineage>
</organism>
<feature type="binding site" evidence="7">
    <location>
        <position position="425"/>
    </location>
    <ligand>
        <name>ATP</name>
        <dbReference type="ChEBI" id="CHEBI:30616"/>
    </ligand>
</feature>
<evidence type="ECO:0000256" key="9">
    <source>
        <dbReference type="PROSITE-ProRule" id="PRU10139"/>
    </source>
</evidence>
<evidence type="ECO:0000256" key="7">
    <source>
        <dbReference type="HAMAP-Rule" id="MF_02090"/>
    </source>
</evidence>
<dbReference type="GO" id="GO:0003952">
    <property type="term" value="F:NAD+ synthase (glutamine-hydrolyzing) activity"/>
    <property type="evidence" value="ECO:0007669"/>
    <property type="project" value="UniProtKB-UniRule"/>
</dbReference>
<dbReference type="UniPathway" id="UPA00253">
    <property type="reaction ID" value="UER00334"/>
</dbReference>
<dbReference type="CDD" id="cd00553">
    <property type="entry name" value="NAD_synthase"/>
    <property type="match status" value="1"/>
</dbReference>
<evidence type="ECO:0000256" key="5">
    <source>
        <dbReference type="ARBA" id="ARBA00022840"/>
    </source>
</evidence>
<comment type="pathway">
    <text evidence="1 7 8">Cofactor biosynthesis; NAD(+) biosynthesis; NAD(+) from deamido-NAD(+) (L-Gln route): step 1/1.</text>
</comment>
<comment type="function">
    <text evidence="7">Catalyzes the ATP-dependent amidation of deamido-NAD to form NAD. Uses L-glutamine as a nitrogen source.</text>
</comment>
<dbReference type="InterPro" id="IPR014729">
    <property type="entry name" value="Rossmann-like_a/b/a_fold"/>
</dbReference>
<dbReference type="PIRSF" id="PIRSF006630">
    <property type="entry name" value="NADS_GAT"/>
    <property type="match status" value="1"/>
</dbReference>
<dbReference type="InterPro" id="IPR000132">
    <property type="entry name" value="Nitrilase/CN_hydratase_CS"/>
</dbReference>
<name>A0A2T2XDT0_9FIRM</name>
<comment type="catalytic activity">
    <reaction evidence="7 8">
        <text>deamido-NAD(+) + L-glutamine + ATP + H2O = L-glutamate + AMP + diphosphate + NAD(+) + H(+)</text>
        <dbReference type="Rhea" id="RHEA:24384"/>
        <dbReference type="ChEBI" id="CHEBI:15377"/>
        <dbReference type="ChEBI" id="CHEBI:15378"/>
        <dbReference type="ChEBI" id="CHEBI:29985"/>
        <dbReference type="ChEBI" id="CHEBI:30616"/>
        <dbReference type="ChEBI" id="CHEBI:33019"/>
        <dbReference type="ChEBI" id="CHEBI:57540"/>
        <dbReference type="ChEBI" id="CHEBI:58359"/>
        <dbReference type="ChEBI" id="CHEBI:58437"/>
        <dbReference type="ChEBI" id="CHEBI:456215"/>
        <dbReference type="EC" id="6.3.5.1"/>
    </reaction>
</comment>
<dbReference type="Proteomes" id="UP000242972">
    <property type="component" value="Unassembled WGS sequence"/>
</dbReference>
<dbReference type="PROSITE" id="PS00920">
    <property type="entry name" value="NITRIL_CHT_1"/>
    <property type="match status" value="1"/>
</dbReference>
<evidence type="ECO:0000256" key="2">
    <source>
        <dbReference type="ARBA" id="ARBA00007145"/>
    </source>
</evidence>
<dbReference type="GO" id="GO:0005524">
    <property type="term" value="F:ATP binding"/>
    <property type="evidence" value="ECO:0007669"/>
    <property type="project" value="UniProtKB-UniRule"/>
</dbReference>
<evidence type="ECO:0000256" key="6">
    <source>
        <dbReference type="ARBA" id="ARBA00023027"/>
    </source>
</evidence>
<dbReference type="HAMAP" id="MF_02090">
    <property type="entry name" value="NadE_glutamine_dep"/>
    <property type="match status" value="1"/>
</dbReference>
<feature type="active site" description="For glutaminase activity" evidence="7">
    <location>
        <position position="110"/>
    </location>
</feature>
<keyword evidence="4 7" id="KW-0547">Nucleotide-binding</keyword>
<reference evidence="12 13" key="1">
    <citation type="journal article" date="2014" name="BMC Genomics">
        <title>Comparison of environmental and isolate Sulfobacillus genomes reveals diverse carbon, sulfur, nitrogen, and hydrogen metabolisms.</title>
        <authorList>
            <person name="Justice N.B."/>
            <person name="Norman A."/>
            <person name="Brown C.T."/>
            <person name="Singh A."/>
            <person name="Thomas B.C."/>
            <person name="Banfield J.F."/>
        </authorList>
    </citation>
    <scope>NUCLEOTIDE SEQUENCE [LARGE SCALE GENOMIC DNA]</scope>
    <source>
        <strain evidence="12">AMDSBA4</strain>
    </source>
</reference>
<gene>
    <name evidence="7" type="primary">nadE</name>
    <name evidence="12" type="ORF">C7B46_13495</name>
</gene>
<keyword evidence="3 7" id="KW-0436">Ligase</keyword>
<feature type="active site" description="Proton acceptor" evidence="9">
    <location>
        <position position="44"/>
    </location>
</feature>
<dbReference type="AlphaFoldDB" id="A0A2T2XDT0"/>
<evidence type="ECO:0000256" key="1">
    <source>
        <dbReference type="ARBA" id="ARBA00005188"/>
    </source>
</evidence>
<accession>A0A2T2XDT0</accession>
<dbReference type="GO" id="GO:0008795">
    <property type="term" value="F:NAD+ synthase activity"/>
    <property type="evidence" value="ECO:0007669"/>
    <property type="project" value="UniProtKB-UniRule"/>
</dbReference>
<dbReference type="EMBL" id="PXYW01000034">
    <property type="protein sequence ID" value="PSR32628.1"/>
    <property type="molecule type" value="Genomic_DNA"/>
</dbReference>
<dbReference type="Pfam" id="PF02540">
    <property type="entry name" value="NAD_synthase"/>
    <property type="match status" value="1"/>
</dbReference>
<dbReference type="EC" id="6.3.5.1" evidence="7 8"/>
<evidence type="ECO:0000313" key="13">
    <source>
        <dbReference type="Proteomes" id="UP000242972"/>
    </source>
</evidence>
<dbReference type="NCBIfam" id="NF010588">
    <property type="entry name" value="PRK13981.1"/>
    <property type="match status" value="1"/>
</dbReference>
<evidence type="ECO:0000256" key="8">
    <source>
        <dbReference type="PIRNR" id="PIRNR006630"/>
    </source>
</evidence>
<evidence type="ECO:0000256" key="4">
    <source>
        <dbReference type="ARBA" id="ARBA00022741"/>
    </source>
</evidence>
<sequence length="567" mass="62854">MRELTVALIQMNSVVGDVSGNLAKMTSALEVARDGGAQLVVFPEMCLAGYPPEDLLFRSSFLAELADANLEFIAKTQDVLAVWGYAYAEEALYNAAVIAFHGQLVGRLHKHHLPNYGVFDEERYFSPGDTTAIVQWHDWKLGVSICEDLWYPDGPYLVQARHGANLLINISASPFSRGKQQMREQMMGTRADDAAAYLLWTNMVGAQDELVFDGQSTIFSPAGQVLARAQAFEEDVLRMTLTRTPSQHRRWIDPRWRKNAAEEPVVHWEVKGSLGRDQSPQPPRLTPPVSDDEALYRALVLGVRDYVEKNRFGDVVIGLSGGIDSALTACIAADALGSSRVHGVLLPSSITSHSSRQDALDLARNLGIETRELPIADIMAEFLEVLRTSFGNRPIDLTEENLQARIRGTLLMALSNKMGWLVLTTGNKSELATGYSTLYGDMAGGFAVLKDVLKVEVFRLARWINGAGERIPQNVLIKPPSAELRPDQKDEDSLPPYEILDKILAGYIEDDLTADELIRAGLPQDAVDLTLKLVNRNEYKRRQAPVGIKVTPRAFGRDRRMPITGRF</sequence>
<feature type="active site" description="Proton acceptor; for glutaminase activity" evidence="7">
    <location>
        <position position="44"/>
    </location>
</feature>
<evidence type="ECO:0000313" key="12">
    <source>
        <dbReference type="EMBL" id="PSR32628.1"/>
    </source>
</evidence>
<keyword evidence="5 7" id="KW-0067">ATP-binding</keyword>
<protein>
    <recommendedName>
        <fullName evidence="7 8">Glutamine-dependent NAD(+) synthetase</fullName>
        <ecNumber evidence="7 8">6.3.5.1</ecNumber>
    </recommendedName>
    <alternativeName>
        <fullName evidence="7 8">NAD(+) synthase [glutamine-hydrolyzing]</fullName>
    </alternativeName>
</protein>
<feature type="active site" description="Nucleophile; for glutaminase activity" evidence="7">
    <location>
        <position position="146"/>
    </location>
</feature>
<dbReference type="SUPFAM" id="SSF52402">
    <property type="entry name" value="Adenine nucleotide alpha hydrolases-like"/>
    <property type="match status" value="1"/>
</dbReference>
<dbReference type="GO" id="GO:0004359">
    <property type="term" value="F:glutaminase activity"/>
    <property type="evidence" value="ECO:0007669"/>
    <property type="project" value="InterPro"/>
</dbReference>
<dbReference type="Gene3D" id="3.60.110.10">
    <property type="entry name" value="Carbon-nitrogen hydrolase"/>
    <property type="match status" value="1"/>
</dbReference>
<dbReference type="SUPFAM" id="SSF56317">
    <property type="entry name" value="Carbon-nitrogen hydrolase"/>
    <property type="match status" value="1"/>
</dbReference>
<proteinExistence type="inferred from homology"/>
<feature type="binding site" evidence="7">
    <location>
        <position position="116"/>
    </location>
    <ligand>
        <name>L-glutamine</name>
        <dbReference type="ChEBI" id="CHEBI:58359"/>
    </ligand>
</feature>
<feature type="binding site" evidence="7">
    <location>
        <position position="179"/>
    </location>
    <ligand>
        <name>L-glutamine</name>
        <dbReference type="ChEBI" id="CHEBI:58359"/>
    </ligand>
</feature>
<dbReference type="PANTHER" id="PTHR23090:SF9">
    <property type="entry name" value="GLUTAMINE-DEPENDENT NAD(+) SYNTHETASE"/>
    <property type="match status" value="1"/>
</dbReference>
<dbReference type="Pfam" id="PF00795">
    <property type="entry name" value="CN_hydrolase"/>
    <property type="match status" value="1"/>
</dbReference>
<dbReference type="InterPro" id="IPR003010">
    <property type="entry name" value="C-N_Hydrolase"/>
</dbReference>
<dbReference type="GO" id="GO:0009435">
    <property type="term" value="P:NAD+ biosynthetic process"/>
    <property type="evidence" value="ECO:0007669"/>
    <property type="project" value="UniProtKB-UniRule"/>
</dbReference>
<dbReference type="FunFam" id="3.40.50.620:FF:000106">
    <property type="entry name" value="Glutamine-dependent NAD(+) synthetase"/>
    <property type="match status" value="1"/>
</dbReference>
<dbReference type="GO" id="GO:0000257">
    <property type="term" value="F:nitrilase activity"/>
    <property type="evidence" value="ECO:0007669"/>
    <property type="project" value="UniProtKB-ARBA"/>
</dbReference>
<feature type="domain" description="CN hydrolase" evidence="11">
    <location>
        <begin position="4"/>
        <end position="243"/>
    </location>
</feature>
<dbReference type="Gene3D" id="3.40.50.620">
    <property type="entry name" value="HUPs"/>
    <property type="match status" value="1"/>
</dbReference>
<dbReference type="PANTHER" id="PTHR23090">
    <property type="entry name" value="NH 3 /GLUTAMINE-DEPENDENT NAD + SYNTHETASE"/>
    <property type="match status" value="1"/>
</dbReference>
<dbReference type="InterPro" id="IPR036526">
    <property type="entry name" value="C-N_Hydrolase_sf"/>
</dbReference>
<feature type="binding site" evidence="7">
    <location>
        <position position="540"/>
    </location>
    <ligand>
        <name>deamido-NAD(+)</name>
        <dbReference type="ChEBI" id="CHEBI:58437"/>
        <note>ligand shared between two neighboring subunits</note>
    </ligand>
</feature>
<evidence type="ECO:0000259" key="11">
    <source>
        <dbReference type="PROSITE" id="PS50263"/>
    </source>
</evidence>
<dbReference type="NCBIfam" id="TIGR00552">
    <property type="entry name" value="nadE"/>
    <property type="match status" value="1"/>
</dbReference>
<keyword evidence="6 7" id="KW-0520">NAD</keyword>
<comment type="caution">
    <text evidence="7">Lacks conserved residue(s) required for the propagation of feature annotation.</text>
</comment>
<dbReference type="InterPro" id="IPR003694">
    <property type="entry name" value="NAD_synthase"/>
</dbReference>
<feature type="binding site" evidence="7">
    <location>
        <position position="430"/>
    </location>
    <ligand>
        <name>deamido-NAD(+)</name>
        <dbReference type="ChEBI" id="CHEBI:58437"/>
        <note>ligand shared between two neighboring subunits</note>
    </ligand>
</feature>
<comment type="similarity">
    <text evidence="10">Belongs to the NAD synthetase family.</text>
</comment>
<feature type="binding site" evidence="7">
    <location>
        <position position="173"/>
    </location>
    <ligand>
        <name>L-glutamine</name>
        <dbReference type="ChEBI" id="CHEBI:58359"/>
    </ligand>
</feature>
<feature type="binding site" evidence="7">
    <location>
        <position position="401"/>
    </location>
    <ligand>
        <name>deamido-NAD(+)</name>
        <dbReference type="ChEBI" id="CHEBI:58437"/>
        <note>ligand shared between two neighboring subunits</note>
    </ligand>
</feature>
<dbReference type="InterPro" id="IPR022310">
    <property type="entry name" value="NAD/GMP_synthase"/>
</dbReference>
<comment type="caution">
    <text evidence="12">The sequence shown here is derived from an EMBL/GenBank/DDBJ whole genome shotgun (WGS) entry which is preliminary data.</text>
</comment>
<comment type="similarity">
    <text evidence="2 7 8">In the C-terminal section; belongs to the NAD synthetase family.</text>
</comment>